<evidence type="ECO:0000256" key="1">
    <source>
        <dbReference type="SAM" id="Phobius"/>
    </source>
</evidence>
<sequence>MEGSRGDDISIDTAACQQIRQHNCSAEENVLRSSGLYIDTGSVESDLTSSMENIASQNSFLSNKCCIFETPKILFRHNENAYVPFAFSIGPLHHGKPHLIGTEEIKLKYMQDLLSQLKGSDPNRSATILKTLVEDIATLEDVVRQCYAVPVRFSRNEFIKILLVDGCFLVELFRKRASERRLENDPIFTRPCMHAALGYDLFLLENQIPWMVLDRLFSRTTFPSGMLLTQLAVNYFHLDYFARQESEMVMYSMPSTLNHSNHILDLLRNTLVWSAKPQGGGIIGTWTLIPSASSLMEAGVKFKKGGKSNGILNIKFNDGVLEIPPLVIHESSETIFRNMISFEQCYHSCYPSITSYAILLDCLINTPKDIEILCENGIIQNWLNPDEATQIFNNLYNDAYVTKFYYLELCQDINNYCKLRWPRWRAMYVRNHFSSPWAIASQVLAAIIFILSLLQTVFSIKK</sequence>
<name>A0AAW1WVL6_RUBAR</name>
<dbReference type="PANTHER" id="PTHR31170">
    <property type="entry name" value="BNAC04G53230D PROTEIN"/>
    <property type="match status" value="1"/>
</dbReference>
<organism evidence="2 3">
    <name type="scientific">Rubus argutus</name>
    <name type="common">Southern blackberry</name>
    <dbReference type="NCBI Taxonomy" id="59490"/>
    <lineage>
        <taxon>Eukaryota</taxon>
        <taxon>Viridiplantae</taxon>
        <taxon>Streptophyta</taxon>
        <taxon>Embryophyta</taxon>
        <taxon>Tracheophyta</taxon>
        <taxon>Spermatophyta</taxon>
        <taxon>Magnoliopsida</taxon>
        <taxon>eudicotyledons</taxon>
        <taxon>Gunneridae</taxon>
        <taxon>Pentapetalae</taxon>
        <taxon>rosids</taxon>
        <taxon>fabids</taxon>
        <taxon>Rosales</taxon>
        <taxon>Rosaceae</taxon>
        <taxon>Rosoideae</taxon>
        <taxon>Rosoideae incertae sedis</taxon>
        <taxon>Rubus</taxon>
    </lineage>
</organism>
<dbReference type="AlphaFoldDB" id="A0AAW1WVL6"/>
<keyword evidence="1" id="KW-0472">Membrane</keyword>
<evidence type="ECO:0000313" key="3">
    <source>
        <dbReference type="Proteomes" id="UP001457282"/>
    </source>
</evidence>
<dbReference type="EMBL" id="JBEDUW010000005">
    <property type="protein sequence ID" value="KAK9928030.1"/>
    <property type="molecule type" value="Genomic_DNA"/>
</dbReference>
<proteinExistence type="predicted"/>
<feature type="transmembrane region" description="Helical" evidence="1">
    <location>
        <begin position="437"/>
        <end position="458"/>
    </location>
</feature>
<gene>
    <name evidence="2" type="ORF">M0R45_025187</name>
</gene>
<evidence type="ECO:0000313" key="2">
    <source>
        <dbReference type="EMBL" id="KAK9928030.1"/>
    </source>
</evidence>
<keyword evidence="1" id="KW-0812">Transmembrane</keyword>
<dbReference type="PANTHER" id="PTHR31170:SF17">
    <property type="match status" value="1"/>
</dbReference>
<comment type="caution">
    <text evidence="2">The sequence shown here is derived from an EMBL/GenBank/DDBJ whole genome shotgun (WGS) entry which is preliminary data.</text>
</comment>
<reference evidence="2 3" key="1">
    <citation type="journal article" date="2023" name="G3 (Bethesda)">
        <title>A chromosome-length genome assembly and annotation of blackberry (Rubus argutus, cv. 'Hillquist').</title>
        <authorList>
            <person name="Bruna T."/>
            <person name="Aryal R."/>
            <person name="Dudchenko O."/>
            <person name="Sargent D.J."/>
            <person name="Mead D."/>
            <person name="Buti M."/>
            <person name="Cavallini A."/>
            <person name="Hytonen T."/>
            <person name="Andres J."/>
            <person name="Pham M."/>
            <person name="Weisz D."/>
            <person name="Mascagni F."/>
            <person name="Usai G."/>
            <person name="Natali L."/>
            <person name="Bassil N."/>
            <person name="Fernandez G.E."/>
            <person name="Lomsadze A."/>
            <person name="Armour M."/>
            <person name="Olukolu B."/>
            <person name="Poorten T."/>
            <person name="Britton C."/>
            <person name="Davik J."/>
            <person name="Ashrafi H."/>
            <person name="Aiden E.L."/>
            <person name="Borodovsky M."/>
            <person name="Worthington M."/>
        </authorList>
    </citation>
    <scope>NUCLEOTIDE SEQUENCE [LARGE SCALE GENOMIC DNA]</scope>
    <source>
        <strain evidence="2">PI 553951</strain>
    </source>
</reference>
<dbReference type="Proteomes" id="UP001457282">
    <property type="component" value="Unassembled WGS sequence"/>
</dbReference>
<protein>
    <submittedName>
        <fullName evidence="2">Uncharacterized protein</fullName>
    </submittedName>
</protein>
<accession>A0AAW1WVL6</accession>
<dbReference type="Pfam" id="PF03140">
    <property type="entry name" value="DUF247"/>
    <property type="match status" value="1"/>
</dbReference>
<dbReference type="InterPro" id="IPR004158">
    <property type="entry name" value="DUF247_pln"/>
</dbReference>
<keyword evidence="3" id="KW-1185">Reference proteome</keyword>
<keyword evidence="1" id="KW-1133">Transmembrane helix</keyword>